<proteinExistence type="predicted"/>
<sequence length="87" mass="10224">MYVMGESLSEAEKALPYLEHVHISTCGEHLQRGYPQEPEREWITLILSWLKQHGYRRTVSIEGDAFHLEEAQRSLCLLRQLDRETGR</sequence>
<accession>A0A9D1WQW8</accession>
<name>A0A9D1WQW8_9FIRM</name>
<dbReference type="SUPFAM" id="SSF51658">
    <property type="entry name" value="Xylose isomerase-like"/>
    <property type="match status" value="1"/>
</dbReference>
<dbReference type="InterPro" id="IPR036237">
    <property type="entry name" value="Xyl_isomerase-like_sf"/>
</dbReference>
<evidence type="ECO:0008006" key="3">
    <source>
        <dbReference type="Google" id="ProtNLM"/>
    </source>
</evidence>
<dbReference type="Proteomes" id="UP000886800">
    <property type="component" value="Unassembled WGS sequence"/>
</dbReference>
<dbReference type="AlphaFoldDB" id="A0A9D1WQW8"/>
<reference evidence="1" key="2">
    <citation type="submission" date="2021-04" db="EMBL/GenBank/DDBJ databases">
        <authorList>
            <person name="Gilroy R."/>
        </authorList>
    </citation>
    <scope>NUCLEOTIDE SEQUENCE</scope>
    <source>
        <strain evidence="1">CHK188-5543</strain>
    </source>
</reference>
<comment type="caution">
    <text evidence="1">The sequence shown here is derived from an EMBL/GenBank/DDBJ whole genome shotgun (WGS) entry which is preliminary data.</text>
</comment>
<protein>
    <recommendedName>
        <fullName evidence="3">Xylose isomerase-like TIM barrel domain-containing protein</fullName>
    </recommendedName>
</protein>
<dbReference type="EMBL" id="DXES01000060">
    <property type="protein sequence ID" value="HIX65175.1"/>
    <property type="molecule type" value="Genomic_DNA"/>
</dbReference>
<evidence type="ECO:0000313" key="1">
    <source>
        <dbReference type="EMBL" id="HIX65175.1"/>
    </source>
</evidence>
<organism evidence="1 2">
    <name type="scientific">Candidatus Anaerotruncus excrementipullorum</name>
    <dbReference type="NCBI Taxonomy" id="2838465"/>
    <lineage>
        <taxon>Bacteria</taxon>
        <taxon>Bacillati</taxon>
        <taxon>Bacillota</taxon>
        <taxon>Clostridia</taxon>
        <taxon>Eubacteriales</taxon>
        <taxon>Oscillospiraceae</taxon>
        <taxon>Anaerotruncus</taxon>
    </lineage>
</organism>
<gene>
    <name evidence="1" type="ORF">H9736_02895</name>
</gene>
<dbReference type="Gene3D" id="3.20.20.150">
    <property type="entry name" value="Divalent-metal-dependent TIM barrel enzymes"/>
    <property type="match status" value="1"/>
</dbReference>
<evidence type="ECO:0000313" key="2">
    <source>
        <dbReference type="Proteomes" id="UP000886800"/>
    </source>
</evidence>
<reference evidence="1" key="1">
    <citation type="journal article" date="2021" name="PeerJ">
        <title>Extensive microbial diversity within the chicken gut microbiome revealed by metagenomics and culture.</title>
        <authorList>
            <person name="Gilroy R."/>
            <person name="Ravi A."/>
            <person name="Getino M."/>
            <person name="Pursley I."/>
            <person name="Horton D.L."/>
            <person name="Alikhan N.F."/>
            <person name="Baker D."/>
            <person name="Gharbi K."/>
            <person name="Hall N."/>
            <person name="Watson M."/>
            <person name="Adriaenssens E.M."/>
            <person name="Foster-Nyarko E."/>
            <person name="Jarju S."/>
            <person name="Secka A."/>
            <person name="Antonio M."/>
            <person name="Oren A."/>
            <person name="Chaudhuri R.R."/>
            <person name="La Ragione R."/>
            <person name="Hildebrand F."/>
            <person name="Pallen M.J."/>
        </authorList>
    </citation>
    <scope>NUCLEOTIDE SEQUENCE</scope>
    <source>
        <strain evidence="1">CHK188-5543</strain>
    </source>
</reference>